<gene>
    <name evidence="2" type="ORF">Aple_018160</name>
</gene>
<dbReference type="EMBL" id="BLAF01000009">
    <property type="protein sequence ID" value="GES18921.1"/>
    <property type="molecule type" value="Genomic_DNA"/>
</dbReference>
<feature type="transmembrane region" description="Helical" evidence="1">
    <location>
        <begin position="102"/>
        <end position="122"/>
    </location>
</feature>
<organism evidence="2 3">
    <name type="scientific">Acrocarpospora pleiomorpha</name>
    <dbReference type="NCBI Taxonomy" id="90975"/>
    <lineage>
        <taxon>Bacteria</taxon>
        <taxon>Bacillati</taxon>
        <taxon>Actinomycetota</taxon>
        <taxon>Actinomycetes</taxon>
        <taxon>Streptosporangiales</taxon>
        <taxon>Streptosporangiaceae</taxon>
        <taxon>Acrocarpospora</taxon>
    </lineage>
</organism>
<dbReference type="Proteomes" id="UP000377595">
    <property type="component" value="Unassembled WGS sequence"/>
</dbReference>
<keyword evidence="1" id="KW-1133">Transmembrane helix</keyword>
<evidence type="ECO:0000313" key="3">
    <source>
        <dbReference type="Proteomes" id="UP000377595"/>
    </source>
</evidence>
<evidence type="ECO:0000313" key="2">
    <source>
        <dbReference type="EMBL" id="GES18921.1"/>
    </source>
</evidence>
<dbReference type="RefSeq" id="WP_155344038.1">
    <property type="nucleotide sequence ID" value="NZ_BAAAHM010000004.1"/>
</dbReference>
<protein>
    <recommendedName>
        <fullName evidence="4">Rod shape-determining protein MreD</fullName>
    </recommendedName>
</protein>
<name>A0A5M3XH16_9ACTN</name>
<proteinExistence type="predicted"/>
<evidence type="ECO:0008006" key="4">
    <source>
        <dbReference type="Google" id="ProtNLM"/>
    </source>
</evidence>
<reference evidence="2 3" key="1">
    <citation type="submission" date="2019-10" db="EMBL/GenBank/DDBJ databases">
        <title>Whole genome shotgun sequence of Acrocarpospora pleiomorpha NBRC 16267.</title>
        <authorList>
            <person name="Ichikawa N."/>
            <person name="Kimura A."/>
            <person name="Kitahashi Y."/>
            <person name="Komaki H."/>
            <person name="Oguchi A."/>
        </authorList>
    </citation>
    <scope>NUCLEOTIDE SEQUENCE [LARGE SCALE GENOMIC DNA]</scope>
    <source>
        <strain evidence="2 3">NBRC 16267</strain>
    </source>
</reference>
<dbReference type="AlphaFoldDB" id="A0A5M3XH16"/>
<comment type="caution">
    <text evidence="2">The sequence shown here is derived from an EMBL/GenBank/DDBJ whole genome shotgun (WGS) entry which is preliminary data.</text>
</comment>
<dbReference type="OrthoDB" id="9984588at2"/>
<sequence length="172" mass="17308">MKAVVLVLLAPVAQLMVIGRWGGPELALVAVVVLARAPGTGAVLGFVAGIAADVAPPAELAMGTSALVLTFAGYAAGQLGARRFQERSLAAFGERSAAERSAASWVGLLGVIAVAATLALAGLDLGMAVDIGDLAWRVGWNLGAVVAGAVAVVGLSRRRVGAGRAVLRRRYA</sequence>
<evidence type="ECO:0000256" key="1">
    <source>
        <dbReference type="SAM" id="Phobius"/>
    </source>
</evidence>
<feature type="transmembrane region" description="Helical" evidence="1">
    <location>
        <begin position="60"/>
        <end position="81"/>
    </location>
</feature>
<accession>A0A5M3XH16</accession>
<keyword evidence="1" id="KW-0812">Transmembrane</keyword>
<keyword evidence="1" id="KW-0472">Membrane</keyword>
<keyword evidence="3" id="KW-1185">Reference proteome</keyword>
<feature type="transmembrane region" description="Helical" evidence="1">
    <location>
        <begin position="134"/>
        <end position="155"/>
    </location>
</feature>